<feature type="signal peptide" evidence="2">
    <location>
        <begin position="1"/>
        <end position="34"/>
    </location>
</feature>
<dbReference type="InterPro" id="IPR000914">
    <property type="entry name" value="SBP_5_dom"/>
</dbReference>
<evidence type="ECO:0000313" key="4">
    <source>
        <dbReference type="EMBL" id="NYD67447.1"/>
    </source>
</evidence>
<organism evidence="5 6">
    <name type="scientific">Agromyces atrinae</name>
    <dbReference type="NCBI Taxonomy" id="592376"/>
    <lineage>
        <taxon>Bacteria</taxon>
        <taxon>Bacillati</taxon>
        <taxon>Actinomycetota</taxon>
        <taxon>Actinomycetes</taxon>
        <taxon>Micrococcales</taxon>
        <taxon>Microbacteriaceae</taxon>
        <taxon>Agromyces</taxon>
    </lineage>
</organism>
<dbReference type="PANTHER" id="PTHR30290">
    <property type="entry name" value="PERIPLASMIC BINDING COMPONENT OF ABC TRANSPORTER"/>
    <property type="match status" value="1"/>
</dbReference>
<dbReference type="SUPFAM" id="SSF53850">
    <property type="entry name" value="Periplasmic binding protein-like II"/>
    <property type="match status" value="1"/>
</dbReference>
<dbReference type="InterPro" id="IPR039424">
    <property type="entry name" value="SBP_5"/>
</dbReference>
<keyword evidence="6" id="KW-1185">Reference proteome</keyword>
<dbReference type="GO" id="GO:0015833">
    <property type="term" value="P:peptide transport"/>
    <property type="evidence" value="ECO:0007669"/>
    <property type="project" value="TreeGrafter"/>
</dbReference>
<dbReference type="RefSeq" id="WP_129172593.1">
    <property type="nucleotide sequence ID" value="NZ_JACCBI010000001.1"/>
</dbReference>
<sequence>MTQRKRRVQAGLAALGVATATALLVSGCTGTSTATPSGTPNADGTLVIGVTTDANTLYPWTTTQFQATNVLQNIYGTLTEFDENLEVVPGLAESWETSEDGLTVTFTLREGVTYSNGAAFDSADVVASLTAIKNPDTAAVSATNLASVSTIEAPDASTVVLTLSAPDAALVSKLAPVTMAILDSDDTAATLETAPNGTGPYMLDERKPNESISLVRNTDYWGDTPGLGGIEFRVIPDEAAIVSALQSGNVQMAVFDDALVADTIGASAEVAKTPQLNYHALQFNSRKAPFDNLDLRLAIQCAIDRQQVLDTAALGEGEVTGPITSPAFLSDPDARPCPEADIETAEKHLADAGYADGITIDAIVMQDGYSTAVAEAENVQAQLAEIGITLNLEVLESGAYVDRWVAGDFGAAFALNGGQPDPDAMYGRYFTSTGNLNAVAGYSSDTLDALFAAGKASNDLDERKQIYADVSKELEDNAVWVWLFTGYNYTATAPSVQGFTPLPNGSLQYLRDTTITG</sequence>
<dbReference type="GO" id="GO:0042597">
    <property type="term" value="C:periplasmic space"/>
    <property type="evidence" value="ECO:0007669"/>
    <property type="project" value="UniProtKB-ARBA"/>
</dbReference>
<accession>A0A4Q2M8G8</accession>
<dbReference type="Proteomes" id="UP000292686">
    <property type="component" value="Unassembled WGS sequence"/>
</dbReference>
<proteinExistence type="predicted"/>
<evidence type="ECO:0000259" key="3">
    <source>
        <dbReference type="Pfam" id="PF00496"/>
    </source>
</evidence>
<dbReference type="PROSITE" id="PS51257">
    <property type="entry name" value="PROKAR_LIPOPROTEIN"/>
    <property type="match status" value="1"/>
</dbReference>
<evidence type="ECO:0000256" key="1">
    <source>
        <dbReference type="ARBA" id="ARBA00022729"/>
    </source>
</evidence>
<reference evidence="5 6" key="1">
    <citation type="submission" date="2019-01" db="EMBL/GenBank/DDBJ databases">
        <title>Agromyces.</title>
        <authorList>
            <person name="Li J."/>
        </authorList>
    </citation>
    <scope>NUCLEOTIDE SEQUENCE [LARGE SCALE GENOMIC DNA]</scope>
    <source>
        <strain evidence="5 6">DSM 23870</strain>
    </source>
</reference>
<evidence type="ECO:0000313" key="7">
    <source>
        <dbReference type="Proteomes" id="UP000581087"/>
    </source>
</evidence>
<dbReference type="AlphaFoldDB" id="A0A4Q2M8G8"/>
<evidence type="ECO:0000313" key="6">
    <source>
        <dbReference type="Proteomes" id="UP000292686"/>
    </source>
</evidence>
<evidence type="ECO:0000256" key="2">
    <source>
        <dbReference type="SAM" id="SignalP"/>
    </source>
</evidence>
<feature type="domain" description="Solute-binding protein family 5" evidence="3">
    <location>
        <begin position="86"/>
        <end position="435"/>
    </location>
</feature>
<dbReference type="Proteomes" id="UP000581087">
    <property type="component" value="Unassembled WGS sequence"/>
</dbReference>
<dbReference type="Gene3D" id="3.90.76.10">
    <property type="entry name" value="Dipeptide-binding Protein, Domain 1"/>
    <property type="match status" value="1"/>
</dbReference>
<protein>
    <submittedName>
        <fullName evidence="5">ABC transporter substrate-binding protein</fullName>
    </submittedName>
    <submittedName>
        <fullName evidence="4">Peptide/nickel transport system substrate-binding protein</fullName>
    </submittedName>
</protein>
<feature type="chain" id="PRO_5033832914" evidence="2">
    <location>
        <begin position="35"/>
        <end position="517"/>
    </location>
</feature>
<dbReference type="EMBL" id="SDPM01000001">
    <property type="protein sequence ID" value="RXZ88328.1"/>
    <property type="molecule type" value="Genomic_DNA"/>
</dbReference>
<dbReference type="GO" id="GO:0043190">
    <property type="term" value="C:ATP-binding cassette (ABC) transporter complex"/>
    <property type="evidence" value="ECO:0007669"/>
    <property type="project" value="InterPro"/>
</dbReference>
<dbReference type="PANTHER" id="PTHR30290:SF38">
    <property type="entry name" value="D,D-DIPEPTIDE-BINDING PERIPLASMIC PROTEIN DDPA-RELATED"/>
    <property type="match status" value="1"/>
</dbReference>
<dbReference type="Pfam" id="PF00496">
    <property type="entry name" value="SBP_bac_5"/>
    <property type="match status" value="1"/>
</dbReference>
<name>A0A4Q2M8G8_9MICO</name>
<gene>
    <name evidence="4" type="ORF">BJ972_001966</name>
    <name evidence="5" type="ORF">ESP50_03910</name>
</gene>
<dbReference type="Gene3D" id="3.40.190.10">
    <property type="entry name" value="Periplasmic binding protein-like II"/>
    <property type="match status" value="1"/>
</dbReference>
<dbReference type="Gene3D" id="3.10.105.10">
    <property type="entry name" value="Dipeptide-binding Protein, Domain 3"/>
    <property type="match status" value="1"/>
</dbReference>
<dbReference type="EMBL" id="JACCBI010000001">
    <property type="protein sequence ID" value="NYD67447.1"/>
    <property type="molecule type" value="Genomic_DNA"/>
</dbReference>
<dbReference type="InterPro" id="IPR030678">
    <property type="entry name" value="Peptide/Ni-bd"/>
</dbReference>
<dbReference type="OrthoDB" id="3225986at2"/>
<comment type="caution">
    <text evidence="5">The sequence shown here is derived from an EMBL/GenBank/DDBJ whole genome shotgun (WGS) entry which is preliminary data.</text>
</comment>
<dbReference type="PIRSF" id="PIRSF002741">
    <property type="entry name" value="MppA"/>
    <property type="match status" value="1"/>
</dbReference>
<dbReference type="GO" id="GO:1904680">
    <property type="term" value="F:peptide transmembrane transporter activity"/>
    <property type="evidence" value="ECO:0007669"/>
    <property type="project" value="TreeGrafter"/>
</dbReference>
<reference evidence="4 7" key="2">
    <citation type="submission" date="2020-07" db="EMBL/GenBank/DDBJ databases">
        <title>Sequencing the genomes of 1000 actinobacteria strains.</title>
        <authorList>
            <person name="Klenk H.-P."/>
        </authorList>
    </citation>
    <scope>NUCLEOTIDE SEQUENCE [LARGE SCALE GENOMIC DNA]</scope>
    <source>
        <strain evidence="4 7">DSM 23870</strain>
    </source>
</reference>
<evidence type="ECO:0000313" key="5">
    <source>
        <dbReference type="EMBL" id="RXZ88328.1"/>
    </source>
</evidence>
<keyword evidence="1 2" id="KW-0732">Signal</keyword>